<dbReference type="RefSeq" id="WP_127047808.1">
    <property type="nucleotide sequence ID" value="NZ_RZGZ01000002.1"/>
</dbReference>
<keyword evidence="2" id="KW-1133">Transmembrane helix</keyword>
<dbReference type="OrthoDB" id="5244723at2"/>
<dbReference type="AlphaFoldDB" id="A0A433JRB6"/>
<evidence type="ECO:0000256" key="1">
    <source>
        <dbReference type="SAM" id="MobiDB-lite"/>
    </source>
</evidence>
<proteinExistence type="predicted"/>
<feature type="transmembrane region" description="Helical" evidence="2">
    <location>
        <begin position="56"/>
        <end position="82"/>
    </location>
</feature>
<organism evidence="3 4">
    <name type="scientific">Labedella endophytica</name>
    <dbReference type="NCBI Taxonomy" id="1523160"/>
    <lineage>
        <taxon>Bacteria</taxon>
        <taxon>Bacillati</taxon>
        <taxon>Actinomycetota</taxon>
        <taxon>Actinomycetes</taxon>
        <taxon>Micrococcales</taxon>
        <taxon>Microbacteriaceae</taxon>
        <taxon>Labedella</taxon>
    </lineage>
</organism>
<evidence type="ECO:0000313" key="3">
    <source>
        <dbReference type="EMBL" id="RUR00893.1"/>
    </source>
</evidence>
<feature type="transmembrane region" description="Helical" evidence="2">
    <location>
        <begin position="182"/>
        <end position="206"/>
    </location>
</feature>
<dbReference type="Proteomes" id="UP000274909">
    <property type="component" value="Unassembled WGS sequence"/>
</dbReference>
<keyword evidence="2" id="KW-0812">Transmembrane</keyword>
<feature type="compositionally biased region" description="Basic and acidic residues" evidence="1">
    <location>
        <begin position="1"/>
        <end position="22"/>
    </location>
</feature>
<evidence type="ECO:0000256" key="2">
    <source>
        <dbReference type="SAM" id="Phobius"/>
    </source>
</evidence>
<keyword evidence="2" id="KW-0472">Membrane</keyword>
<keyword evidence="4" id="KW-1185">Reference proteome</keyword>
<feature type="region of interest" description="Disordered" evidence="1">
    <location>
        <begin position="1"/>
        <end position="34"/>
    </location>
</feature>
<dbReference type="EMBL" id="RZGZ01000002">
    <property type="protein sequence ID" value="RUR00893.1"/>
    <property type="molecule type" value="Genomic_DNA"/>
</dbReference>
<name>A0A433JRB6_9MICO</name>
<evidence type="ECO:0000313" key="4">
    <source>
        <dbReference type="Proteomes" id="UP000274909"/>
    </source>
</evidence>
<protein>
    <submittedName>
        <fullName evidence="3">Uncharacterized protein</fullName>
    </submittedName>
</protein>
<accession>A0A433JRB6</accession>
<reference evidence="3 4" key="1">
    <citation type="submission" date="2018-12" db="EMBL/GenBank/DDBJ databases">
        <authorList>
            <person name="Li F."/>
        </authorList>
    </citation>
    <scope>NUCLEOTIDE SEQUENCE [LARGE SCALE GENOMIC DNA]</scope>
    <source>
        <strain evidence="3 4">EGI 6500705</strain>
    </source>
</reference>
<gene>
    <name evidence="3" type="ORF">ELQ94_04930</name>
</gene>
<comment type="caution">
    <text evidence="3">The sequence shown here is derived from an EMBL/GenBank/DDBJ whole genome shotgun (WGS) entry which is preliminary data.</text>
</comment>
<feature type="transmembrane region" description="Helical" evidence="2">
    <location>
        <begin position="138"/>
        <end position="162"/>
    </location>
</feature>
<sequence length="221" mass="22715">MSTPMNDDRPVDRTESTPEHAAHAAPAPAATNRTMREEVVAREKDEFGGMKFGSAFFGWLTATGTIVLLTALVAGAGAAIGLGSNVDPDAVADDAAQNADTIGIIGAVAVLVILFVGYYAGGYVAGRMARFSGAKQGLAVWLWALIIAVVLAIVTAIAGSQWNVLANLNTFPRLPIGEGELTTVGIVTAIAALLVSLGAAMLGGLGGMRFHRKVDRAGLGR</sequence>
<feature type="transmembrane region" description="Helical" evidence="2">
    <location>
        <begin position="102"/>
        <end position="126"/>
    </location>
</feature>